<evidence type="ECO:0000256" key="3">
    <source>
        <dbReference type="SAM" id="MobiDB-lite"/>
    </source>
</evidence>
<keyword evidence="5" id="KW-1185">Reference proteome</keyword>
<dbReference type="AlphaFoldDB" id="A0A931IFQ3"/>
<sequence length="375" mass="39697">MQKSFTEFEVLADRHDLIAFARDALQDAGAAHQAATVTAEVLVEADTAGVESHGVSRLKRYLSGLSTGRIDGRARCRVVVDAGSLLVVDGNNGLGPAVFQQATDLAIDKAIASDLSITFVRNSNHMGMTGWFTRRAAFQGLFSIACTNGVPLVAPSNGKNAMFGTNPISFSLSTRSDHVTFDGATGVVSRGKLEQLARSGGTMLDDWVIDTSGTPVTNLEEAIAGLEGGRGCAIHPIGGSTAERGGHKGYGLSLLVELLCGPLAGGPWSLHTHLPDRPAQVGQFMMCLKPDAVGDRAVIDTAVESMLREIREARSATPSNPVRVPGDRRRQTSSFRSANGVPLGAQTAQILMDISRETGIPFKFSTLEKGNRNEI</sequence>
<comment type="similarity">
    <text evidence="1">Belongs to the LDH2/MDH2 oxidoreductase family.</text>
</comment>
<dbReference type="Gene3D" id="1.10.1530.10">
    <property type="match status" value="1"/>
</dbReference>
<dbReference type="Gene3D" id="3.30.1370.60">
    <property type="entry name" value="Hypothetical oxidoreductase yiak, domain 2"/>
    <property type="match status" value="1"/>
</dbReference>
<organism evidence="4 5">
    <name type="scientific">Nocardia bovistercoris</name>
    <dbReference type="NCBI Taxonomy" id="2785916"/>
    <lineage>
        <taxon>Bacteria</taxon>
        <taxon>Bacillati</taxon>
        <taxon>Actinomycetota</taxon>
        <taxon>Actinomycetes</taxon>
        <taxon>Mycobacteriales</taxon>
        <taxon>Nocardiaceae</taxon>
        <taxon>Nocardia</taxon>
    </lineage>
</organism>
<keyword evidence="2" id="KW-0560">Oxidoreductase</keyword>
<dbReference type="InterPro" id="IPR043144">
    <property type="entry name" value="Mal/L-sulf/L-lact_DH-like_ah"/>
</dbReference>
<evidence type="ECO:0000313" key="5">
    <source>
        <dbReference type="Proteomes" id="UP000655751"/>
    </source>
</evidence>
<dbReference type="Proteomes" id="UP000655751">
    <property type="component" value="Unassembled WGS sequence"/>
</dbReference>
<dbReference type="InterPro" id="IPR003767">
    <property type="entry name" value="Malate/L-lactate_DH-like"/>
</dbReference>
<dbReference type="PANTHER" id="PTHR11091:SF0">
    <property type="entry name" value="MALATE DEHYDROGENASE"/>
    <property type="match status" value="1"/>
</dbReference>
<dbReference type="SUPFAM" id="SSF89733">
    <property type="entry name" value="L-sulfolactate dehydrogenase-like"/>
    <property type="match status" value="1"/>
</dbReference>
<dbReference type="GO" id="GO:0016491">
    <property type="term" value="F:oxidoreductase activity"/>
    <property type="evidence" value="ECO:0007669"/>
    <property type="project" value="UniProtKB-KW"/>
</dbReference>
<evidence type="ECO:0000256" key="1">
    <source>
        <dbReference type="ARBA" id="ARBA00006056"/>
    </source>
</evidence>
<reference evidence="4" key="1">
    <citation type="submission" date="2020-11" db="EMBL/GenBank/DDBJ databases">
        <title>Nocardia NEAU-351.nov., a novel actinomycete isolated from the cow dung.</title>
        <authorList>
            <person name="Zhang X."/>
        </authorList>
    </citation>
    <scope>NUCLEOTIDE SEQUENCE</scope>
    <source>
        <strain evidence="4">NEAU-351</strain>
    </source>
</reference>
<dbReference type="InterPro" id="IPR036111">
    <property type="entry name" value="Mal/L-sulfo/L-lacto_DH-like_sf"/>
</dbReference>
<evidence type="ECO:0000256" key="2">
    <source>
        <dbReference type="ARBA" id="ARBA00023002"/>
    </source>
</evidence>
<proteinExistence type="inferred from homology"/>
<dbReference type="PANTHER" id="PTHR11091">
    <property type="entry name" value="OXIDOREDUCTASE-RELATED"/>
    <property type="match status" value="1"/>
</dbReference>
<accession>A0A931IFQ3</accession>
<feature type="region of interest" description="Disordered" evidence="3">
    <location>
        <begin position="313"/>
        <end position="339"/>
    </location>
</feature>
<dbReference type="InterPro" id="IPR043143">
    <property type="entry name" value="Mal/L-sulf/L-lact_DH-like_NADP"/>
</dbReference>
<dbReference type="EMBL" id="JADMLG010000018">
    <property type="protein sequence ID" value="MBH0780882.1"/>
    <property type="molecule type" value="Genomic_DNA"/>
</dbReference>
<evidence type="ECO:0000313" key="4">
    <source>
        <dbReference type="EMBL" id="MBH0780882.1"/>
    </source>
</evidence>
<name>A0A931IFQ3_9NOCA</name>
<comment type="caution">
    <text evidence="4">The sequence shown here is derived from an EMBL/GenBank/DDBJ whole genome shotgun (WGS) entry which is preliminary data.</text>
</comment>
<gene>
    <name evidence="4" type="ORF">IT779_31890</name>
</gene>
<dbReference type="RefSeq" id="WP_196153187.1">
    <property type="nucleotide sequence ID" value="NZ_JADMLG010000018.1"/>
</dbReference>
<dbReference type="Pfam" id="PF02615">
    <property type="entry name" value="Ldh_2"/>
    <property type="match status" value="1"/>
</dbReference>
<protein>
    <submittedName>
        <fullName evidence="4">Ldh family oxidoreductase</fullName>
    </submittedName>
</protein>